<keyword evidence="10" id="KW-0325">Glycoprotein</keyword>
<dbReference type="PANTHER" id="PTHR18966">
    <property type="entry name" value="IONOTROPIC GLUTAMATE RECEPTOR"/>
    <property type="match status" value="1"/>
</dbReference>
<keyword evidence="14" id="KW-1015">Disulfide bond</keyword>
<gene>
    <name evidence="17" type="ORF">Sradi_2334200</name>
</gene>
<dbReference type="FunFam" id="3.40.190.10:FF:000109">
    <property type="entry name" value="Glutamate receptor"/>
    <property type="match status" value="1"/>
</dbReference>
<dbReference type="Gene3D" id="1.10.287.70">
    <property type="match status" value="1"/>
</dbReference>
<keyword evidence="8 13" id="KW-0472">Membrane</keyword>
<evidence type="ECO:0000259" key="16">
    <source>
        <dbReference type="SMART" id="SM00079"/>
    </source>
</evidence>
<dbReference type="GO" id="GO:0016020">
    <property type="term" value="C:membrane"/>
    <property type="evidence" value="ECO:0007669"/>
    <property type="project" value="UniProtKB-SubCell"/>
</dbReference>
<dbReference type="SMART" id="SM00079">
    <property type="entry name" value="PBPe"/>
    <property type="match status" value="1"/>
</dbReference>
<dbReference type="Pfam" id="PF10613">
    <property type="entry name" value="Lig_chan-Glu_bd"/>
    <property type="match status" value="1"/>
</dbReference>
<reference evidence="17" key="1">
    <citation type="submission" date="2020-06" db="EMBL/GenBank/DDBJ databases">
        <authorList>
            <person name="Li T."/>
            <person name="Hu X."/>
            <person name="Zhang T."/>
            <person name="Song X."/>
            <person name="Zhang H."/>
            <person name="Dai N."/>
            <person name="Sheng W."/>
            <person name="Hou X."/>
            <person name="Wei L."/>
        </authorList>
    </citation>
    <scope>NUCLEOTIDE SEQUENCE</scope>
    <source>
        <strain evidence="17">G02</strain>
        <tissue evidence="17">Leaf</tissue>
    </source>
</reference>
<reference evidence="17" key="2">
    <citation type="journal article" date="2024" name="Plant">
        <title>Genomic evolution and insights into agronomic trait innovations of Sesamum species.</title>
        <authorList>
            <person name="Miao H."/>
            <person name="Wang L."/>
            <person name="Qu L."/>
            <person name="Liu H."/>
            <person name="Sun Y."/>
            <person name="Le M."/>
            <person name="Wang Q."/>
            <person name="Wei S."/>
            <person name="Zheng Y."/>
            <person name="Lin W."/>
            <person name="Duan Y."/>
            <person name="Cao H."/>
            <person name="Xiong S."/>
            <person name="Wang X."/>
            <person name="Wei L."/>
            <person name="Li C."/>
            <person name="Ma Q."/>
            <person name="Ju M."/>
            <person name="Zhao R."/>
            <person name="Li G."/>
            <person name="Mu C."/>
            <person name="Tian Q."/>
            <person name="Mei H."/>
            <person name="Zhang T."/>
            <person name="Gao T."/>
            <person name="Zhang H."/>
        </authorList>
    </citation>
    <scope>NUCLEOTIDE SEQUENCE</scope>
    <source>
        <strain evidence="17">G02</strain>
    </source>
</reference>
<dbReference type="InterPro" id="IPR028082">
    <property type="entry name" value="Peripla_BP_I"/>
</dbReference>
<keyword evidence="3 13" id="KW-0813">Transport</keyword>
<evidence type="ECO:0000256" key="14">
    <source>
        <dbReference type="PIRSR" id="PIRSR037090-50"/>
    </source>
</evidence>
<dbReference type="Pfam" id="PF00060">
    <property type="entry name" value="Lig_chan"/>
    <property type="match status" value="1"/>
</dbReference>
<evidence type="ECO:0000256" key="6">
    <source>
        <dbReference type="ARBA" id="ARBA00022989"/>
    </source>
</evidence>
<dbReference type="InterPro" id="IPR017103">
    <property type="entry name" value="Iontropic_Glu_rcpt_pln"/>
</dbReference>
<evidence type="ECO:0000256" key="15">
    <source>
        <dbReference type="SAM" id="Phobius"/>
    </source>
</evidence>
<accession>A0AAW2T596</accession>
<evidence type="ECO:0000256" key="11">
    <source>
        <dbReference type="ARBA" id="ARBA00023286"/>
    </source>
</evidence>
<evidence type="ECO:0000313" key="17">
    <source>
        <dbReference type="EMBL" id="KAL0399909.1"/>
    </source>
</evidence>
<keyword evidence="7 13" id="KW-0406">Ion transport</keyword>
<feature type="transmembrane region" description="Helical" evidence="15">
    <location>
        <begin position="586"/>
        <end position="610"/>
    </location>
</feature>
<dbReference type="Gene3D" id="3.40.190.10">
    <property type="entry name" value="Periplasmic binding protein-like II"/>
    <property type="match status" value="1"/>
</dbReference>
<keyword evidence="9 13" id="KW-0675">Receptor</keyword>
<feature type="transmembrane region" description="Helical" evidence="15">
    <location>
        <begin position="768"/>
        <end position="787"/>
    </location>
</feature>
<dbReference type="EMBL" id="JACGWJ010000009">
    <property type="protein sequence ID" value="KAL0399909.1"/>
    <property type="molecule type" value="Genomic_DNA"/>
</dbReference>
<feature type="disulfide bond" evidence="14">
    <location>
        <begin position="696"/>
        <end position="751"/>
    </location>
</feature>
<dbReference type="FunFam" id="3.40.190.10:FF:000054">
    <property type="entry name" value="Glutamate receptor"/>
    <property type="match status" value="1"/>
</dbReference>
<proteinExistence type="inferred from homology"/>
<evidence type="ECO:0000256" key="2">
    <source>
        <dbReference type="ARBA" id="ARBA00008685"/>
    </source>
</evidence>
<dbReference type="InterPro" id="IPR001828">
    <property type="entry name" value="ANF_lig-bd_rcpt"/>
</dbReference>
<sequence length="861" mass="94732">MWVAMGVMGRTGNSSAGSGNGPRVVNVGALFTFDSVIGKSAGPALLAAIEDVNSDTSILKDTKLNLILQDTNCSGFLGTVDAMQVMGEEIVAAIGPQSSGIAHVISHVMSELHVPLLSFGATDPTLSALQYPYFLRTTVSEYYQMHAIADLVAYFRWREVVAVFVDDDYGRNGIAVLGDALAAKRAKISHKAAFSPGASTSDISSLLAGVDLLESRVIVVHVNPDSGLNIFSAANKLGMMSSGYVWIATDWLPSVLDSSKTIDPHTLAVYKGFLHFGTTLPILTSKHARALDAHFKGGGTISFSDDPRLQERNGSALDFTSLRVFNQGPKLLETLISTNFTGLTGQVQFDSEKNLIHPAFDVLNIGGSVSKEARLLVELLSVVWPGETTAKPRGWAFPNNGTLLRIAVPYRVTYPDFVTKDDGPLGAKGYCIDVFEAAVQLLPYPVPHQFILYGDGRRNPSFSNLVNDVAQNKYDAAVGDVTITTNRTKIVDFTQPYMESGLVVVAPVRQIKSSPWAFLKPFTWQMWGVTGVFFLFVGSVVWILEHRMNTEFRGPPRQQLVTVFWFSFSTMFFSHRENTVSALGRLVLILWLFVVLIINSSYTASLTSILTVQQLSSRIKGIDTLISSSDPIGIQDGSFAYNYLINELNIAESRLRVLKTEEEYVTALQQGPNHGGVAAIVDELPYVELFLSDAKCMFSTVGREFTKSGWGFVSIPKGLPIGRRFINRYPSVIRKWRTPTDPQQMADPIDCFAEANPIDENRLSLKSFWGLFLICGIACFAALTVFFCRVCKQYSRYTSGGEQRDEEETEPARPTTCTYCSPSFRDLLKFVDKTEAEMKEMWTNSRESMRHPGQGSVAQSS</sequence>
<dbReference type="Pfam" id="PF01094">
    <property type="entry name" value="ANF_receptor"/>
    <property type="match status" value="2"/>
</dbReference>
<evidence type="ECO:0000256" key="5">
    <source>
        <dbReference type="ARBA" id="ARBA00022729"/>
    </source>
</evidence>
<keyword evidence="5" id="KW-0732">Signal</keyword>
<dbReference type="SUPFAM" id="SSF53850">
    <property type="entry name" value="Periplasmic binding protein-like II"/>
    <property type="match status" value="1"/>
</dbReference>
<protein>
    <recommendedName>
        <fullName evidence="13">Glutamate receptor</fullName>
    </recommendedName>
</protein>
<evidence type="ECO:0000256" key="9">
    <source>
        <dbReference type="ARBA" id="ARBA00023170"/>
    </source>
</evidence>
<evidence type="ECO:0000256" key="13">
    <source>
        <dbReference type="PIRNR" id="PIRNR037090"/>
    </source>
</evidence>
<evidence type="ECO:0000256" key="3">
    <source>
        <dbReference type="ARBA" id="ARBA00022448"/>
    </source>
</evidence>
<dbReference type="AlphaFoldDB" id="A0AAW2T596"/>
<evidence type="ECO:0000256" key="4">
    <source>
        <dbReference type="ARBA" id="ARBA00022692"/>
    </source>
</evidence>
<feature type="transmembrane region" description="Helical" evidence="15">
    <location>
        <begin position="524"/>
        <end position="544"/>
    </location>
</feature>
<dbReference type="InterPro" id="IPR001320">
    <property type="entry name" value="Iontro_rcpt_C"/>
</dbReference>
<dbReference type="FunFam" id="3.40.50.2300:FF:000081">
    <property type="entry name" value="Glutamate receptor"/>
    <property type="match status" value="1"/>
</dbReference>
<keyword evidence="6 15" id="KW-1133">Transmembrane helix</keyword>
<dbReference type="InterPro" id="IPR015683">
    <property type="entry name" value="Ionotropic_Glu_rcpt"/>
</dbReference>
<dbReference type="PIRSF" id="PIRSF037090">
    <property type="entry name" value="Iontro_Glu-like_rcpt_pln"/>
    <property type="match status" value="1"/>
</dbReference>
<dbReference type="PRINTS" id="PR01176">
    <property type="entry name" value="GABABRECEPTR"/>
</dbReference>
<comment type="subcellular location">
    <subcellularLocation>
        <location evidence="1">Membrane</location>
        <topology evidence="1">Multi-pass membrane protein</topology>
    </subcellularLocation>
</comment>
<evidence type="ECO:0000256" key="7">
    <source>
        <dbReference type="ARBA" id="ARBA00023065"/>
    </source>
</evidence>
<dbReference type="InterPro" id="IPR019594">
    <property type="entry name" value="Glu/Gly-bd"/>
</dbReference>
<comment type="caution">
    <text evidence="17">The sequence shown here is derived from an EMBL/GenBank/DDBJ whole genome shotgun (WGS) entry which is preliminary data.</text>
</comment>
<keyword evidence="12 13" id="KW-0407">Ion channel</keyword>
<organism evidence="17">
    <name type="scientific">Sesamum radiatum</name>
    <name type="common">Black benniseed</name>
    <dbReference type="NCBI Taxonomy" id="300843"/>
    <lineage>
        <taxon>Eukaryota</taxon>
        <taxon>Viridiplantae</taxon>
        <taxon>Streptophyta</taxon>
        <taxon>Embryophyta</taxon>
        <taxon>Tracheophyta</taxon>
        <taxon>Spermatophyta</taxon>
        <taxon>Magnoliopsida</taxon>
        <taxon>eudicotyledons</taxon>
        <taxon>Gunneridae</taxon>
        <taxon>Pentapetalae</taxon>
        <taxon>asterids</taxon>
        <taxon>lamiids</taxon>
        <taxon>Lamiales</taxon>
        <taxon>Pedaliaceae</taxon>
        <taxon>Sesamum</taxon>
    </lineage>
</organism>
<dbReference type="GO" id="GO:0015276">
    <property type="term" value="F:ligand-gated monoatomic ion channel activity"/>
    <property type="evidence" value="ECO:0007669"/>
    <property type="project" value="InterPro"/>
</dbReference>
<evidence type="ECO:0000256" key="10">
    <source>
        <dbReference type="ARBA" id="ARBA00023180"/>
    </source>
</evidence>
<keyword evidence="11 13" id="KW-1071">Ligand-gated ion channel</keyword>
<comment type="function">
    <text evidence="13">Glutamate-gated receptor that probably acts as non-selective cation channel.</text>
</comment>
<dbReference type="FunFam" id="1.10.287.70:FF:000037">
    <property type="entry name" value="Glutamate receptor"/>
    <property type="match status" value="1"/>
</dbReference>
<feature type="domain" description="Ionotropic glutamate receptor C-terminal" evidence="16">
    <location>
        <begin position="405"/>
        <end position="844"/>
    </location>
</feature>
<evidence type="ECO:0000256" key="1">
    <source>
        <dbReference type="ARBA" id="ARBA00004141"/>
    </source>
</evidence>
<keyword evidence="4 15" id="KW-0812">Transmembrane</keyword>
<comment type="similarity">
    <text evidence="2 13">Belongs to the glutamate-gated ion channel (TC 1.A.10.1) family.</text>
</comment>
<name>A0AAW2T596_SESRA</name>
<dbReference type="SUPFAM" id="SSF53822">
    <property type="entry name" value="Periplasmic binding protein-like I"/>
    <property type="match status" value="1"/>
</dbReference>
<evidence type="ECO:0000256" key="12">
    <source>
        <dbReference type="ARBA" id="ARBA00023303"/>
    </source>
</evidence>
<dbReference type="Gene3D" id="3.40.50.2300">
    <property type="match status" value="3"/>
</dbReference>
<evidence type="ECO:0000256" key="8">
    <source>
        <dbReference type="ARBA" id="ARBA00023136"/>
    </source>
</evidence>